<dbReference type="PANTHER" id="PTHR37302">
    <property type="entry name" value="SLR1116 PROTEIN"/>
    <property type="match status" value="1"/>
</dbReference>
<evidence type="ECO:0000313" key="4">
    <source>
        <dbReference type="EMBL" id="AEF55252.1"/>
    </source>
</evidence>
<evidence type="ECO:0000256" key="2">
    <source>
        <dbReference type="ARBA" id="ARBA00022723"/>
    </source>
</evidence>
<dbReference type="HOGENOM" id="CLU_101283_1_1_6"/>
<dbReference type="KEGG" id="mpc:Mar181_2214"/>
<dbReference type="STRING" id="491952.Mar181_2214"/>
<dbReference type="PANTHER" id="PTHR37302:SF1">
    <property type="entry name" value="PROTEIN DINB"/>
    <property type="match status" value="1"/>
</dbReference>
<dbReference type="RefSeq" id="WP_013796727.1">
    <property type="nucleotide sequence ID" value="NC_015559.1"/>
</dbReference>
<feature type="binding site" evidence="3">
    <location>
        <position position="50"/>
    </location>
    <ligand>
        <name>a divalent metal cation</name>
        <dbReference type="ChEBI" id="CHEBI:60240"/>
    </ligand>
</feature>
<dbReference type="OrthoDB" id="9807509at2"/>
<evidence type="ECO:0000256" key="3">
    <source>
        <dbReference type="PIRSR" id="PIRSR607837-1"/>
    </source>
</evidence>
<comment type="similarity">
    <text evidence="1">Belongs to the DinB family.</text>
</comment>
<dbReference type="Pfam" id="PF05163">
    <property type="entry name" value="DinB"/>
    <property type="match status" value="1"/>
</dbReference>
<dbReference type="GO" id="GO:0046872">
    <property type="term" value="F:metal ion binding"/>
    <property type="evidence" value="ECO:0007669"/>
    <property type="project" value="UniProtKB-KW"/>
</dbReference>
<dbReference type="AlphaFoldDB" id="F6CUD3"/>
<feature type="binding site" evidence="3">
    <location>
        <position position="135"/>
    </location>
    <ligand>
        <name>a divalent metal cation</name>
        <dbReference type="ChEBI" id="CHEBI:60240"/>
    </ligand>
</feature>
<keyword evidence="2 3" id="KW-0479">Metal-binding</keyword>
<dbReference type="SUPFAM" id="SSF109854">
    <property type="entry name" value="DinB/YfiT-like putative metalloenzymes"/>
    <property type="match status" value="1"/>
</dbReference>
<reference evidence="4 5" key="1">
    <citation type="journal article" date="2012" name="Stand. Genomic Sci.">
        <title>Complete genome sequence of Marinomonas posidonica type strain (IVIA-Po-181(T)).</title>
        <authorList>
            <person name="Lucas-Elio P."/>
            <person name="Goodwin L."/>
            <person name="Woyke T."/>
            <person name="Pitluck S."/>
            <person name="Nolan M."/>
            <person name="Kyrpides N.C."/>
            <person name="Detter J.C."/>
            <person name="Copeland A."/>
            <person name="Lu M."/>
            <person name="Bruce D."/>
            <person name="Detter C."/>
            <person name="Tapia R."/>
            <person name="Han S."/>
            <person name="Land M.L."/>
            <person name="Ivanova N."/>
            <person name="Mikhailova N."/>
            <person name="Johnston A.W."/>
            <person name="Sanchez-Amat A."/>
        </authorList>
    </citation>
    <scope>NUCLEOTIDE SEQUENCE [LARGE SCALE GENOMIC DNA]</scope>
    <source>
        <strain evidence="5">CECT 7376 / NCIMB 14433 / IVIA-Po-181</strain>
    </source>
</reference>
<feature type="binding site" evidence="3">
    <location>
        <position position="139"/>
    </location>
    <ligand>
        <name>a divalent metal cation</name>
        <dbReference type="ChEBI" id="CHEBI:60240"/>
    </ligand>
</feature>
<keyword evidence="5" id="KW-1185">Reference proteome</keyword>
<dbReference type="InterPro" id="IPR007837">
    <property type="entry name" value="DinB"/>
</dbReference>
<evidence type="ECO:0000313" key="5">
    <source>
        <dbReference type="Proteomes" id="UP000009230"/>
    </source>
</evidence>
<dbReference type="EMBL" id="CP002771">
    <property type="protein sequence ID" value="AEF55252.1"/>
    <property type="molecule type" value="Genomic_DNA"/>
</dbReference>
<organism evidence="4 5">
    <name type="scientific">Marinomonas posidonica (strain CECT 7376 / NCIMB 14433 / IVIA-Po-181)</name>
    <dbReference type="NCBI Taxonomy" id="491952"/>
    <lineage>
        <taxon>Bacteria</taxon>
        <taxon>Pseudomonadati</taxon>
        <taxon>Pseudomonadota</taxon>
        <taxon>Gammaproteobacteria</taxon>
        <taxon>Oceanospirillales</taxon>
        <taxon>Oceanospirillaceae</taxon>
        <taxon>Marinomonas</taxon>
    </lineage>
</organism>
<evidence type="ECO:0000256" key="1">
    <source>
        <dbReference type="ARBA" id="ARBA00008635"/>
    </source>
</evidence>
<accession>F6CUD3</accession>
<name>F6CUD3_MARPP</name>
<sequence>MISQEYCQKLAVYHSLMNQQLYSACEKLSDNERKEDNKLFFKSIHGTLNHLLFGDIAWLSRFLQKENEIPDIGQELYSDYYDLWQARKEWDQKLLDWSATVEHEWLASDFTFTSKVDQSTRTRPAWLLVSHLFNHGTHHRGQLTTILSQYDIDYGVTDIPFLIVE</sequence>
<gene>
    <name evidence="4" type="ordered locus">Mar181_2214</name>
</gene>
<dbReference type="eggNOG" id="COG2318">
    <property type="taxonomic scope" value="Bacteria"/>
</dbReference>
<dbReference type="Proteomes" id="UP000009230">
    <property type="component" value="Chromosome"/>
</dbReference>
<protein>
    <submittedName>
        <fullName evidence="4">DinB family protein</fullName>
    </submittedName>
</protein>
<proteinExistence type="inferred from homology"/>
<dbReference type="Gene3D" id="1.20.120.450">
    <property type="entry name" value="dinb family like domain"/>
    <property type="match status" value="1"/>
</dbReference>
<dbReference type="InterPro" id="IPR034660">
    <property type="entry name" value="DinB/YfiT-like"/>
</dbReference>